<dbReference type="RefSeq" id="WP_031051859.1">
    <property type="nucleotide sequence ID" value="NZ_JBHSPX010000001.1"/>
</dbReference>
<keyword evidence="1" id="KW-1133">Transmembrane helix</keyword>
<organism evidence="2 3">
    <name type="scientific">Streptomyces ochraceiscleroticus</name>
    <dbReference type="NCBI Taxonomy" id="47761"/>
    <lineage>
        <taxon>Bacteria</taxon>
        <taxon>Bacillati</taxon>
        <taxon>Actinomycetota</taxon>
        <taxon>Actinomycetes</taxon>
        <taxon>Kitasatosporales</taxon>
        <taxon>Streptomycetaceae</taxon>
        <taxon>Streptomyces</taxon>
    </lineage>
</organism>
<sequence>MAGEWWRRGRSTVWGGAVAVLLIAGGFGTWITGSWPFGGDRDRYCWGAWETESGPEFLADSAVEDGGRRTVHETAPTPERPRGRCTVALRTDESGGSETRTEITVTYGPAPQDAARRMEWILTYLGDSAVPLPDGLPGATDGSHALLVLPKRCDTRDGRPTAVTLDSDARRSWHGGTSRTSAGIGGARPAAGLVVAAANRGMKAAGCAPERDLRFTSPVLTLPEGDEIVFTRACRIRGMEFDDDATQGMRHQVGAATRDLQSCSVGTWGRDGGPVLDALMVAQPRLNALFDGAVGDAAPARGWRGTGVRADSHQVLRADCAGRSTTFLLRAPSIGEAAAGRYFAAFTNAVTQRLGCAPVAPAADAAPGGTGR</sequence>
<protein>
    <recommendedName>
        <fullName evidence="4">Serine/threonine protein kinase</fullName>
    </recommendedName>
</protein>
<evidence type="ECO:0000256" key="1">
    <source>
        <dbReference type="SAM" id="Phobius"/>
    </source>
</evidence>
<evidence type="ECO:0008006" key="4">
    <source>
        <dbReference type="Google" id="ProtNLM"/>
    </source>
</evidence>
<evidence type="ECO:0000313" key="3">
    <source>
        <dbReference type="Proteomes" id="UP001596139"/>
    </source>
</evidence>
<reference evidence="3" key="1">
    <citation type="journal article" date="2019" name="Int. J. Syst. Evol. Microbiol.">
        <title>The Global Catalogue of Microorganisms (GCM) 10K type strain sequencing project: providing services to taxonomists for standard genome sequencing and annotation.</title>
        <authorList>
            <consortium name="The Broad Institute Genomics Platform"/>
            <consortium name="The Broad Institute Genome Sequencing Center for Infectious Disease"/>
            <person name="Wu L."/>
            <person name="Ma J."/>
        </authorList>
    </citation>
    <scope>NUCLEOTIDE SEQUENCE [LARGE SCALE GENOMIC DNA]</scope>
    <source>
        <strain evidence="3">CGMCC 1.15180</strain>
    </source>
</reference>
<evidence type="ECO:0000313" key="2">
    <source>
        <dbReference type="EMBL" id="MFC6061188.1"/>
    </source>
</evidence>
<comment type="caution">
    <text evidence="2">The sequence shown here is derived from an EMBL/GenBank/DDBJ whole genome shotgun (WGS) entry which is preliminary data.</text>
</comment>
<accession>A0ABW1MCN6</accession>
<dbReference type="Proteomes" id="UP001596139">
    <property type="component" value="Unassembled WGS sequence"/>
</dbReference>
<dbReference type="EMBL" id="JBHSPX010000001">
    <property type="protein sequence ID" value="MFC6061188.1"/>
    <property type="molecule type" value="Genomic_DNA"/>
</dbReference>
<keyword evidence="1" id="KW-0472">Membrane</keyword>
<name>A0ABW1MCN6_9ACTN</name>
<keyword evidence="1" id="KW-0812">Transmembrane</keyword>
<keyword evidence="3" id="KW-1185">Reference proteome</keyword>
<gene>
    <name evidence="2" type="ORF">ACFP4F_01305</name>
</gene>
<feature type="transmembrane region" description="Helical" evidence="1">
    <location>
        <begin position="12"/>
        <end position="31"/>
    </location>
</feature>
<proteinExistence type="predicted"/>